<feature type="region of interest" description="Disordered" evidence="2">
    <location>
        <begin position="283"/>
        <end position="311"/>
    </location>
</feature>
<feature type="compositionally biased region" description="Polar residues" evidence="2">
    <location>
        <begin position="1165"/>
        <end position="1174"/>
    </location>
</feature>
<feature type="compositionally biased region" description="Basic and acidic residues" evidence="2">
    <location>
        <begin position="291"/>
        <end position="302"/>
    </location>
</feature>
<accession>A0AAQ3S568</accession>
<dbReference type="SUPFAM" id="SSF55961">
    <property type="entry name" value="Bet v1-like"/>
    <property type="match status" value="2"/>
</dbReference>
<name>A0AAQ3S568_VIGMU</name>
<keyword evidence="3" id="KW-0472">Membrane</keyword>
<feature type="domain" description="Coenzyme Q-binding protein COQ10 START" evidence="4">
    <location>
        <begin position="1008"/>
        <end position="1138"/>
    </location>
</feature>
<gene>
    <name evidence="5" type="ORF">V8G54_007131</name>
</gene>
<evidence type="ECO:0000259" key="4">
    <source>
        <dbReference type="Pfam" id="PF03364"/>
    </source>
</evidence>
<keyword evidence="3" id="KW-0812">Transmembrane</keyword>
<feature type="transmembrane region" description="Helical" evidence="3">
    <location>
        <begin position="1423"/>
        <end position="1447"/>
    </location>
</feature>
<feature type="coiled-coil region" evidence="1">
    <location>
        <begin position="253"/>
        <end position="280"/>
    </location>
</feature>
<sequence length="1490" mass="169805">MIASTSSIATHPFCFLSKPATHTTIGFLSLTLNSRGIAVALSSSSTRTTQKLTCNFNAKDGSFQQQEEEGDREVLCEVQVVSWRERRVNAQITVDADTESVWDALTDYERLADFIPNLVWSGRIPCPYPGRMWLEQRGFQRAMYWHIEARVVLDLREVINSMMVQDIGAGEAEHDENNFKALEWDRELHFSMVDGDFKKFDGKWSVKSGTRTVDRFLDKRNLLRLERSDGSRRDQEVIKKRWKHGRKRQYLGEEEWRRDIQELKEMLQEIKIHIKGSERSEKAIMKGNKGGSKEELEEDRGKGQRKWRKQGRIDPKGWISRAEKVFEIQNLAARKKSNLIAPSTVLFHGSVSVPNEEVLAVEVNGRMNGEVLSVVMDLTQKAFSRKGARGEMEISTSADTKKEKEIYNDISFVLDESRRCLWFPTFTDLHTRGGMCKMCRKLEPCPSLLLAFSSFDFIGDGLMVVNWAWAPHITIYWLRIWKNKTKNPSWKELKEALIRRFRGRVRGYVCEKLAQTTEVTEVAAEKVPKVVFTITEKKVAKAVVFTAAEKVAKAAVFTGDRVIGCGGNVKTVKKGEEVLRPGDRTMVSKSNPVESIYRAREEKREELLQDIKKVKKHSGGGENSINWEQKGEDDAIDKNGARKNEEKPVFMWVKREELTTYEGTDTQGQTTRATNAFEVQNLKGATKSRGSRPSNKIPRTSLGKIWQQMVEGNRRSMLCESWATSLQVDGTTAESVVATRADEVGDEILTISQNWAKRIQEQWKSLEEDLLPPNPLDLDWKAVASGSSFTLRRQGVMIGYKVIGYNGFRKGRQLGGKSCLTSFCTFGADWIIVPVEGERLPWGSSTAILSYEVNVIPRFNFPAIFLERIIRSDLPVNLRALAYRAEKNFMGYQKLSVSENQLHKTYMAINGSSVKKINGSLCESVEKINGSLCQSDKLPPAENKKENASSVSSSILTSSSEVRSNWGVFGKFCRLDRPRMVDEVHLRRFDGLLENGGVHRCVVASITVKAPVREVWNILTAYETLTEIVPNLAISKVVSRDNNKVRVLQEGCKGLLYMVLHARVVLELCEYLEQEISFEQVEGDFDSFRGKWIFEQLGNHHTLLKYSVESKMRKDTFLSEAIMEEVIYEDLPSNLSAIRDYIENKNALKSSEFCEKNTNSGQQIVSSSFQNDDSPGSAEEVPNCNDRCSSQQRPKVPGLQRNIEVLKSELLQFIAEHGQEGFMPMRKQLRLNGRVDIEKAITRMGGFRKVATVLNLSLAYKHRKPKGYWDNLENLQEEISRFQRSWGIDPSFMPSRKSFERAAFFEVYKRCNIDLVDMKFGTGRYDIARALEKWGGLHEVSRLLSLKVRQRNRHENLGKDTKSDHADEICSISNLVIFRFCKFNAVWNVVVLVMAVWVVVCVFKLLVVEYREYNHGFIQSIRVYYSCTCFFALVLTFVMGIDIYTYVALRDVGVRVPEEKRREVTSPGLEGNGCTQGAFACVYECSSTFL</sequence>
<keyword evidence="3" id="KW-1133">Transmembrane helix</keyword>
<evidence type="ECO:0000313" key="6">
    <source>
        <dbReference type="Proteomes" id="UP001374535"/>
    </source>
</evidence>
<dbReference type="Pfam" id="PF03364">
    <property type="entry name" value="Polyketide_cyc"/>
    <property type="match status" value="2"/>
</dbReference>
<evidence type="ECO:0000256" key="2">
    <source>
        <dbReference type="SAM" id="MobiDB-lite"/>
    </source>
</evidence>
<reference evidence="5 6" key="1">
    <citation type="journal article" date="2023" name="Life. Sci Alliance">
        <title>Evolutionary insights into 3D genome organization and epigenetic landscape of Vigna mungo.</title>
        <authorList>
            <person name="Junaid A."/>
            <person name="Singh B."/>
            <person name="Bhatia S."/>
        </authorList>
    </citation>
    <scope>NUCLEOTIDE SEQUENCE [LARGE SCALE GENOMIC DNA]</scope>
    <source>
        <strain evidence="5">Urdbean</strain>
    </source>
</reference>
<dbReference type="PANTHER" id="PTHR34060">
    <property type="entry name" value="POLYKETIDE CYCLASE / DEHYDRASE AND LIPID TRANSPORT PROTEIN"/>
    <property type="match status" value="1"/>
</dbReference>
<dbReference type="InterPro" id="IPR005031">
    <property type="entry name" value="COQ10_START"/>
</dbReference>
<keyword evidence="6" id="KW-1185">Reference proteome</keyword>
<feature type="transmembrane region" description="Helical" evidence="3">
    <location>
        <begin position="1385"/>
        <end position="1407"/>
    </location>
</feature>
<protein>
    <recommendedName>
        <fullName evidence="4">Coenzyme Q-binding protein COQ10 START domain-containing protein</fullName>
    </recommendedName>
</protein>
<evidence type="ECO:0000256" key="1">
    <source>
        <dbReference type="SAM" id="Coils"/>
    </source>
</evidence>
<dbReference type="CDD" id="cd08866">
    <property type="entry name" value="SRPBCC_11"/>
    <property type="match status" value="1"/>
</dbReference>
<dbReference type="Proteomes" id="UP001374535">
    <property type="component" value="Chromosome 2"/>
</dbReference>
<keyword evidence="1" id="KW-0175">Coiled coil</keyword>
<dbReference type="EMBL" id="CP144699">
    <property type="protein sequence ID" value="WVZ19809.1"/>
    <property type="molecule type" value="Genomic_DNA"/>
</dbReference>
<dbReference type="PANTHER" id="PTHR34060:SF2">
    <property type="entry name" value="OS03G0837900 PROTEIN"/>
    <property type="match status" value="1"/>
</dbReference>
<feature type="region of interest" description="Disordered" evidence="2">
    <location>
        <begin position="1165"/>
        <end position="1195"/>
    </location>
</feature>
<dbReference type="GO" id="GO:0042548">
    <property type="term" value="P:regulation of photosynthesis, light reaction"/>
    <property type="evidence" value="ECO:0007669"/>
    <property type="project" value="TreeGrafter"/>
</dbReference>
<dbReference type="Gene3D" id="3.30.530.20">
    <property type="match status" value="2"/>
</dbReference>
<evidence type="ECO:0000256" key="3">
    <source>
        <dbReference type="SAM" id="Phobius"/>
    </source>
</evidence>
<proteinExistence type="predicted"/>
<evidence type="ECO:0000313" key="5">
    <source>
        <dbReference type="EMBL" id="WVZ19809.1"/>
    </source>
</evidence>
<organism evidence="5 6">
    <name type="scientific">Vigna mungo</name>
    <name type="common">Black gram</name>
    <name type="synonym">Phaseolus mungo</name>
    <dbReference type="NCBI Taxonomy" id="3915"/>
    <lineage>
        <taxon>Eukaryota</taxon>
        <taxon>Viridiplantae</taxon>
        <taxon>Streptophyta</taxon>
        <taxon>Embryophyta</taxon>
        <taxon>Tracheophyta</taxon>
        <taxon>Spermatophyta</taxon>
        <taxon>Magnoliopsida</taxon>
        <taxon>eudicotyledons</taxon>
        <taxon>Gunneridae</taxon>
        <taxon>Pentapetalae</taxon>
        <taxon>rosids</taxon>
        <taxon>fabids</taxon>
        <taxon>Fabales</taxon>
        <taxon>Fabaceae</taxon>
        <taxon>Papilionoideae</taxon>
        <taxon>50 kb inversion clade</taxon>
        <taxon>NPAAA clade</taxon>
        <taxon>indigoferoid/millettioid clade</taxon>
        <taxon>Phaseoleae</taxon>
        <taxon>Vigna</taxon>
    </lineage>
</organism>
<feature type="domain" description="Coenzyme Q-binding protein COQ10 START" evidence="4">
    <location>
        <begin position="94"/>
        <end position="212"/>
    </location>
</feature>
<dbReference type="InterPro" id="IPR023393">
    <property type="entry name" value="START-like_dom_sf"/>
</dbReference>